<feature type="compositionally biased region" description="Basic and acidic residues" evidence="1">
    <location>
        <begin position="857"/>
        <end position="868"/>
    </location>
</feature>
<dbReference type="InterPro" id="IPR000300">
    <property type="entry name" value="IPPc"/>
</dbReference>
<dbReference type="GO" id="GO:0004439">
    <property type="term" value="F:phosphatidylinositol-4,5-bisphosphate 5-phosphatase activity"/>
    <property type="evidence" value="ECO:0007669"/>
    <property type="project" value="TreeGrafter"/>
</dbReference>
<feature type="compositionally biased region" description="Acidic residues" evidence="1">
    <location>
        <begin position="673"/>
        <end position="690"/>
    </location>
</feature>
<feature type="compositionally biased region" description="Pro residues" evidence="1">
    <location>
        <begin position="256"/>
        <end position="266"/>
    </location>
</feature>
<reference evidence="4" key="1">
    <citation type="journal article" date="2014" name="Proc. Natl. Acad. Sci. U.S.A.">
        <title>Extensive sampling of basidiomycete genomes demonstrates inadequacy of the white-rot/brown-rot paradigm for wood decay fungi.</title>
        <authorList>
            <person name="Riley R."/>
            <person name="Salamov A.A."/>
            <person name="Brown D.W."/>
            <person name="Nagy L.G."/>
            <person name="Floudas D."/>
            <person name="Held B.W."/>
            <person name="Levasseur A."/>
            <person name="Lombard V."/>
            <person name="Morin E."/>
            <person name="Otillar R."/>
            <person name="Lindquist E.A."/>
            <person name="Sun H."/>
            <person name="LaButti K.M."/>
            <person name="Schmutz J."/>
            <person name="Jabbour D."/>
            <person name="Luo H."/>
            <person name="Baker S.E."/>
            <person name="Pisabarro A.G."/>
            <person name="Walton J.D."/>
            <person name="Blanchette R.A."/>
            <person name="Henrissat B."/>
            <person name="Martin F."/>
            <person name="Cullen D."/>
            <person name="Hibbett D.S."/>
            <person name="Grigoriev I.V."/>
        </authorList>
    </citation>
    <scope>NUCLEOTIDE SEQUENCE [LARGE SCALE GENOMIC DNA]</scope>
    <source>
        <strain evidence="4">FD-172 SS1</strain>
    </source>
</reference>
<proteinExistence type="predicted"/>
<dbReference type="Gene3D" id="3.60.10.10">
    <property type="entry name" value="Endonuclease/exonuclease/phosphatase"/>
    <property type="match status" value="2"/>
</dbReference>
<feature type="region of interest" description="Disordered" evidence="1">
    <location>
        <begin position="649"/>
        <end position="721"/>
    </location>
</feature>
<feature type="region of interest" description="Disordered" evidence="1">
    <location>
        <begin position="373"/>
        <end position="398"/>
    </location>
</feature>
<dbReference type="InterPro" id="IPR046985">
    <property type="entry name" value="IP5"/>
</dbReference>
<evidence type="ECO:0000313" key="4">
    <source>
        <dbReference type="Proteomes" id="UP000027195"/>
    </source>
</evidence>
<dbReference type="SUPFAM" id="SSF56219">
    <property type="entry name" value="DNase I-like"/>
    <property type="match status" value="1"/>
</dbReference>
<dbReference type="InterPro" id="IPR036691">
    <property type="entry name" value="Endo/exonu/phosph_ase_sf"/>
</dbReference>
<feature type="region of interest" description="Disordered" evidence="1">
    <location>
        <begin position="765"/>
        <end position="1085"/>
    </location>
</feature>
<dbReference type="HOGENOM" id="CLU_005289_1_0_1"/>
<dbReference type="SMART" id="SM00128">
    <property type="entry name" value="IPPc"/>
    <property type="match status" value="1"/>
</dbReference>
<dbReference type="Proteomes" id="UP000027195">
    <property type="component" value="Unassembled WGS sequence"/>
</dbReference>
<feature type="domain" description="Inositol polyphosphate-related phosphatase" evidence="2">
    <location>
        <begin position="393"/>
        <end position="724"/>
    </location>
</feature>
<evidence type="ECO:0000256" key="1">
    <source>
        <dbReference type="SAM" id="MobiDB-lite"/>
    </source>
</evidence>
<feature type="compositionally biased region" description="Basic residues" evidence="1">
    <location>
        <begin position="654"/>
        <end position="666"/>
    </location>
</feature>
<feature type="compositionally biased region" description="Basic and acidic residues" evidence="1">
    <location>
        <begin position="703"/>
        <end position="716"/>
    </location>
</feature>
<feature type="compositionally biased region" description="Low complexity" evidence="1">
    <location>
        <begin position="1044"/>
        <end position="1055"/>
    </location>
</feature>
<evidence type="ECO:0000313" key="3">
    <source>
        <dbReference type="EMBL" id="KDQ14339.1"/>
    </source>
</evidence>
<organism evidence="3 4">
    <name type="scientific">Botryobasidium botryosum (strain FD-172 SS1)</name>
    <dbReference type="NCBI Taxonomy" id="930990"/>
    <lineage>
        <taxon>Eukaryota</taxon>
        <taxon>Fungi</taxon>
        <taxon>Dikarya</taxon>
        <taxon>Basidiomycota</taxon>
        <taxon>Agaricomycotina</taxon>
        <taxon>Agaricomycetes</taxon>
        <taxon>Cantharellales</taxon>
        <taxon>Botryobasidiaceae</taxon>
        <taxon>Botryobasidium</taxon>
    </lineage>
</organism>
<feature type="compositionally biased region" description="Polar residues" evidence="1">
    <location>
        <begin position="940"/>
        <end position="951"/>
    </location>
</feature>
<dbReference type="OrthoDB" id="405996at2759"/>
<feature type="region of interest" description="Disordered" evidence="1">
    <location>
        <begin position="245"/>
        <end position="266"/>
    </location>
</feature>
<accession>A0A067MFS1</accession>
<feature type="compositionally biased region" description="Polar residues" evidence="1">
    <location>
        <begin position="765"/>
        <end position="776"/>
    </location>
</feature>
<dbReference type="Pfam" id="PF22669">
    <property type="entry name" value="Exo_endo_phos2"/>
    <property type="match status" value="2"/>
</dbReference>
<protein>
    <recommendedName>
        <fullName evidence="2">Inositol polyphosphate-related phosphatase domain-containing protein</fullName>
    </recommendedName>
</protein>
<dbReference type="InParanoid" id="A0A067MFS1"/>
<keyword evidence="4" id="KW-1185">Reference proteome</keyword>
<dbReference type="AlphaFoldDB" id="A0A067MFS1"/>
<feature type="region of interest" description="Disordered" evidence="1">
    <location>
        <begin position="90"/>
        <end position="129"/>
    </location>
</feature>
<dbReference type="EMBL" id="KL198038">
    <property type="protein sequence ID" value="KDQ14339.1"/>
    <property type="molecule type" value="Genomic_DNA"/>
</dbReference>
<dbReference type="GO" id="GO:0046856">
    <property type="term" value="P:phosphatidylinositol dephosphorylation"/>
    <property type="evidence" value="ECO:0007669"/>
    <property type="project" value="InterPro"/>
</dbReference>
<feature type="compositionally biased region" description="Polar residues" evidence="1">
    <location>
        <begin position="1064"/>
        <end position="1076"/>
    </location>
</feature>
<feature type="region of interest" description="Disordered" evidence="1">
    <location>
        <begin position="1"/>
        <end position="20"/>
    </location>
</feature>
<feature type="region of interest" description="Disordered" evidence="1">
    <location>
        <begin position="1119"/>
        <end position="1148"/>
    </location>
</feature>
<gene>
    <name evidence="3" type="ORF">BOTBODRAFT_32806</name>
</gene>
<feature type="compositionally biased region" description="Pro residues" evidence="1">
    <location>
        <begin position="98"/>
        <end position="107"/>
    </location>
</feature>
<feature type="compositionally biased region" description="Low complexity" evidence="1">
    <location>
        <begin position="108"/>
        <end position="129"/>
    </location>
</feature>
<dbReference type="PANTHER" id="PTHR11200">
    <property type="entry name" value="INOSITOL 5-PHOSPHATASE"/>
    <property type="match status" value="1"/>
</dbReference>
<feature type="compositionally biased region" description="Polar residues" evidence="1">
    <location>
        <begin position="785"/>
        <end position="810"/>
    </location>
</feature>
<dbReference type="PANTHER" id="PTHR11200:SF275">
    <property type="entry name" value="LD06095P"/>
    <property type="match status" value="1"/>
</dbReference>
<feature type="compositionally biased region" description="Pro residues" evidence="1">
    <location>
        <begin position="1122"/>
        <end position="1138"/>
    </location>
</feature>
<feature type="compositionally biased region" description="Low complexity" evidence="1">
    <location>
        <begin position="1"/>
        <end position="12"/>
    </location>
</feature>
<feature type="region of interest" description="Disordered" evidence="1">
    <location>
        <begin position="39"/>
        <end position="77"/>
    </location>
</feature>
<feature type="compositionally biased region" description="Polar residues" evidence="1">
    <location>
        <begin position="693"/>
        <end position="702"/>
    </location>
</feature>
<sequence length="1180" mass="127320">MSPSLLHPLSSPIKRHPALPNVKEKLKSVLGKGKELVHFDSTGARDTSPAPPSIIIDDEGGTEEADNRARSPTRHGHSRVFHRLQALFPPSNINHHSAPPPDAPPNSPSAAHPSTQPTPSSSSKPKQPQALKVKIVTWNMNDALPKGDLDTLLGTVPPYDPSSSPPDLGNSIPAFGLDDGHPYHIVVIAGQECPTLSGMPRGIGAAGFRYEKRDKDKDKEIASKMREDDSADLLPSGSIKVKKSKYDEDGGRISVPPTPGIQPSTPPSGGFLGGLDLKEALLSKSNLAAQPQPHQFAGMSSTSLAPSMPHPGGWSAILDNWFVRGIGCASAVSESDHDRLSFVTPGLSTHLDDPFDDHASGINVNNNITANVSVPSSNGPRNSHEHAPLDGGNTTGFSPSTLGVPAPEPPLTPLSITPPGHRESLSHYRRKSISRPGFKRAITPLSPAAWNTQSPESVGAQKLGPYELVSKERMMGIYLAVYVHRDVRHLVRGASKSAVPAGLISGRVGNKGGVGISLDIAGTTLLFINAHLAAHEGKAALRMANLAKIKSDLAVDHFLAPDDPRMLAEDLTDKFDHTFICGDLNFRLDVSRLHADWLISRKEYQQALEFDELRSLMAKDPAFRGFSEGPINFAPTFKYDIIKRGHSVRSPLRSGRHRHGRRHHPHGLSEVAEKDDGESSDDSGEEDEGDATSFVSSGPNSYRSRDTTDVEDHYQSDEEDEALKPAVQNAIANAASSAGHGVNKILYHPAAQKAKMKWLALISPSRHSSNHSTTPSYTPPEHVSLSPQKSLSEEVSPSSPTPQRLKTQSLIVPKFVVNTPRNSSSMDCPRPVSAGSASAALKRTPSGKTSTRNSVYGKDRESLKKKEVDEDEDSRMGVYDSSSKQRVPSWCDRILWKTTIEPEPDSEPEEAEHPRSPRNRVGTLIHALRTRSSRLRKDSIQSSITSESHGSNAPLHDPRPASPPPAAKTESSPAKTEPTPDPNSKPGEICPPNRLLRFFRPTTPTGGSSVGSGSPVSPGFPRVQSLTNPPATEKVEIGSELKRSSSSSGTLARSSSEPRRSFSAPLSPSQIRRSTTPAPPTQRLSMTIPPLQNAVTSNAILPTQPATTRNWFFQLLSQLDSPAPPIPPSPSVPEPPQEPPRHHKGDVACLSYNTLDDRDMRRLDGRSDHRPVIGVYAIYL</sequence>
<name>A0A067MFS1_BOTB1</name>
<evidence type="ECO:0000259" key="2">
    <source>
        <dbReference type="SMART" id="SM00128"/>
    </source>
</evidence>
<dbReference type="STRING" id="930990.A0A067MFS1"/>
<feature type="compositionally biased region" description="Low complexity" evidence="1">
    <location>
        <begin position="1001"/>
        <end position="1019"/>
    </location>
</feature>
<feature type="compositionally biased region" description="Basic and acidic residues" evidence="1">
    <location>
        <begin position="1033"/>
        <end position="1043"/>
    </location>
</feature>